<dbReference type="PANTHER" id="PTHR37625">
    <property type="entry name" value="OUTER MEMBRANE LIPOPROTEIN-RELATED"/>
    <property type="match status" value="1"/>
</dbReference>
<keyword evidence="1" id="KW-0449">Lipoprotein</keyword>
<dbReference type="EMBL" id="JBHSUB010000008">
    <property type="protein sequence ID" value="MFC6378147.1"/>
    <property type="molecule type" value="Genomic_DNA"/>
</dbReference>
<dbReference type="InterPro" id="IPR038706">
    <property type="entry name" value="Type_VI_SciN-like_sf"/>
</dbReference>
<proteinExistence type="predicted"/>
<sequence>MKNRAAIYRSLRLLSLCFIFFAVGCSSSLPEKKRSPLLLDIRVDKDVNPNRYGEPAPVNIAIYRMSLPGIIDSEITELRDFGESNGAKRIFSAVFQPGESRCLTLPVMADTRAIGVTGEFRDIDHAQWKSVQPLPQRDALPWWKKLLTSRDNTLYARVHRLGLTLTETE</sequence>
<gene>
    <name evidence="1" type="primary">tssJ</name>
    <name evidence="1" type="ORF">ACFP9W_08605</name>
</gene>
<comment type="caution">
    <text evidence="1">The sequence shown here is derived from an EMBL/GenBank/DDBJ whole genome shotgun (WGS) entry which is preliminary data.</text>
</comment>
<dbReference type="PANTHER" id="PTHR37625:SF4">
    <property type="entry name" value="OUTER MEMBRANE LIPOPROTEIN"/>
    <property type="match status" value="1"/>
</dbReference>
<dbReference type="PROSITE" id="PS51257">
    <property type="entry name" value="PROKAR_LIPOPROTEIN"/>
    <property type="match status" value="1"/>
</dbReference>
<dbReference type="InterPro" id="IPR017734">
    <property type="entry name" value="T6SS_SciN"/>
</dbReference>
<protein>
    <submittedName>
        <fullName evidence="1">Type VI secretion system lipoprotein TssJ</fullName>
    </submittedName>
</protein>
<name>A0ABW1VZI8_9GAMM</name>
<evidence type="ECO:0000313" key="2">
    <source>
        <dbReference type="Proteomes" id="UP001596230"/>
    </source>
</evidence>
<dbReference type="Gene3D" id="2.60.40.4150">
    <property type="entry name" value="Type VI secretion system, lipoprotein SciN"/>
    <property type="match status" value="1"/>
</dbReference>
<evidence type="ECO:0000313" key="1">
    <source>
        <dbReference type="EMBL" id="MFC6378147.1"/>
    </source>
</evidence>
<dbReference type="Pfam" id="PF12790">
    <property type="entry name" value="T6SS-SciN"/>
    <property type="match status" value="1"/>
</dbReference>
<accession>A0ABW1VZI8</accession>
<dbReference type="NCBIfam" id="TIGR03352">
    <property type="entry name" value="VI_chp_3"/>
    <property type="match status" value="1"/>
</dbReference>
<keyword evidence="2" id="KW-1185">Reference proteome</keyword>
<dbReference type="RefSeq" id="WP_385949364.1">
    <property type="nucleotide sequence ID" value="NZ_JBHSUB010000008.1"/>
</dbReference>
<reference evidence="2" key="1">
    <citation type="journal article" date="2019" name="Int. J. Syst. Evol. Microbiol.">
        <title>The Global Catalogue of Microorganisms (GCM) 10K type strain sequencing project: providing services to taxonomists for standard genome sequencing and annotation.</title>
        <authorList>
            <consortium name="The Broad Institute Genomics Platform"/>
            <consortium name="The Broad Institute Genome Sequencing Center for Infectious Disease"/>
            <person name="Wu L."/>
            <person name="Ma J."/>
        </authorList>
    </citation>
    <scope>NUCLEOTIDE SEQUENCE [LARGE SCALE GENOMIC DNA]</scope>
    <source>
        <strain evidence="2">CGMCC 1.18518</strain>
    </source>
</reference>
<dbReference type="Proteomes" id="UP001596230">
    <property type="component" value="Unassembled WGS sequence"/>
</dbReference>
<organism evidence="1 2">
    <name type="scientific">Tatumella terrea</name>
    <dbReference type="NCBI Taxonomy" id="419007"/>
    <lineage>
        <taxon>Bacteria</taxon>
        <taxon>Pseudomonadati</taxon>
        <taxon>Pseudomonadota</taxon>
        <taxon>Gammaproteobacteria</taxon>
        <taxon>Enterobacterales</taxon>
        <taxon>Erwiniaceae</taxon>
        <taxon>Tatumella</taxon>
    </lineage>
</organism>